<feature type="transmembrane region" description="Helical" evidence="1">
    <location>
        <begin position="78"/>
        <end position="96"/>
    </location>
</feature>
<name>A0A0N9URB1_SPHMC</name>
<proteinExistence type="predicted"/>
<feature type="transmembrane region" description="Helical" evidence="1">
    <location>
        <begin position="6"/>
        <end position="22"/>
    </location>
</feature>
<sequence length="138" mass="15566">MLWTVALYYGVLLITVTVALLRGGPLERWAAYTALIASVSTTVLAPNPEWTDIEINIFVVDIAVLASFWSISLKTKRFWPYWITGWQLITIFGHIQKMMFSEILAGPYALLSMYISYPILFVILYASGSVRRRGEVGA</sequence>
<dbReference type="AlphaFoldDB" id="A0A0N9URB1"/>
<dbReference type="RefSeq" id="WP_234715646.1">
    <property type="nucleotide sequence ID" value="NZ_CP012700.1"/>
</dbReference>
<dbReference type="KEGG" id="smag:AN936_19620"/>
<evidence type="ECO:0000313" key="3">
    <source>
        <dbReference type="Proteomes" id="UP000058074"/>
    </source>
</evidence>
<evidence type="ECO:0000313" key="2">
    <source>
        <dbReference type="EMBL" id="ALH82487.1"/>
    </source>
</evidence>
<evidence type="ECO:0000256" key="1">
    <source>
        <dbReference type="SAM" id="Phobius"/>
    </source>
</evidence>
<keyword evidence="1" id="KW-0812">Transmembrane</keyword>
<dbReference type="EMBL" id="CP012700">
    <property type="protein sequence ID" value="ALH82487.1"/>
    <property type="molecule type" value="Genomic_DNA"/>
</dbReference>
<accession>A0A0N9URB1</accession>
<organism evidence="2 3">
    <name type="scientific">Sphingopyxis macrogoltabida</name>
    <name type="common">Sphingomonas macrogoltabidus</name>
    <dbReference type="NCBI Taxonomy" id="33050"/>
    <lineage>
        <taxon>Bacteria</taxon>
        <taxon>Pseudomonadati</taxon>
        <taxon>Pseudomonadota</taxon>
        <taxon>Alphaproteobacteria</taxon>
        <taxon>Sphingomonadales</taxon>
        <taxon>Sphingomonadaceae</taxon>
        <taxon>Sphingopyxis</taxon>
    </lineage>
</organism>
<reference evidence="2 3" key="1">
    <citation type="journal article" date="2015" name="Genome Announc.">
        <title>Complete Genome Sequence of Polypropylene Glycol- and Polyethylene Glycol-Degrading Sphingopyxis macrogoltabida Strain EY-1.</title>
        <authorList>
            <person name="Ohtsubo Y."/>
            <person name="Nagata Y."/>
            <person name="Numata M."/>
            <person name="Tsuchikane K."/>
            <person name="Hosoyama A."/>
            <person name="Yamazoe A."/>
            <person name="Tsuda M."/>
            <person name="Fujita N."/>
            <person name="Kawai F."/>
        </authorList>
    </citation>
    <scope>NUCLEOTIDE SEQUENCE [LARGE SCALE GENOMIC DNA]</scope>
    <source>
        <strain evidence="2 3">EY-1</strain>
    </source>
</reference>
<protein>
    <submittedName>
        <fullName evidence="2">Uncharacterized protein</fullName>
    </submittedName>
</protein>
<keyword evidence="1" id="KW-1133">Transmembrane helix</keyword>
<dbReference type="Proteomes" id="UP000058074">
    <property type="component" value="Chromosome"/>
</dbReference>
<feature type="transmembrane region" description="Helical" evidence="1">
    <location>
        <begin position="108"/>
        <end position="126"/>
    </location>
</feature>
<keyword evidence="1" id="KW-0472">Membrane</keyword>
<gene>
    <name evidence="2" type="ORF">AN936_19620</name>
</gene>
<dbReference type="PATRIC" id="fig|33050.5.peg.4071"/>